<dbReference type="AlphaFoldDB" id="A0AAP2CGB0"/>
<dbReference type="Proteomes" id="UP001319104">
    <property type="component" value="Unassembled WGS sequence"/>
</dbReference>
<comment type="caution">
    <text evidence="1">The sequence shown here is derived from an EMBL/GenBank/DDBJ whole genome shotgun (WGS) entry which is preliminary data.</text>
</comment>
<reference evidence="1 2" key="1">
    <citation type="submission" date="2021-05" db="EMBL/GenBank/DDBJ databases">
        <authorList>
            <person name="Zhang Z.D."/>
            <person name="Osman G."/>
        </authorList>
    </citation>
    <scope>NUCLEOTIDE SEQUENCE [LARGE SCALE GENOMIC DNA]</scope>
    <source>
        <strain evidence="1 2">KCTC 32217</strain>
    </source>
</reference>
<gene>
    <name evidence="1" type="ORF">KI659_03145</name>
</gene>
<protein>
    <recommendedName>
        <fullName evidence="3">DUF922 domain-containing protein</fullName>
    </recommendedName>
</protein>
<keyword evidence="2" id="KW-1185">Reference proteome</keyword>
<evidence type="ECO:0000313" key="1">
    <source>
        <dbReference type="EMBL" id="MBS9523004.1"/>
    </source>
</evidence>
<organism evidence="1 2">
    <name type="scientific">Litoribacter ruber</name>
    <dbReference type="NCBI Taxonomy" id="702568"/>
    <lineage>
        <taxon>Bacteria</taxon>
        <taxon>Pseudomonadati</taxon>
        <taxon>Bacteroidota</taxon>
        <taxon>Cytophagia</taxon>
        <taxon>Cytophagales</taxon>
        <taxon>Cyclobacteriaceae</taxon>
        <taxon>Litoribacter</taxon>
    </lineage>
</organism>
<accession>A0AAP2CGB0</accession>
<dbReference type="EMBL" id="JAHCMY010000001">
    <property type="protein sequence ID" value="MBS9523004.1"/>
    <property type="molecule type" value="Genomic_DNA"/>
</dbReference>
<dbReference type="RefSeq" id="WP_213943872.1">
    <property type="nucleotide sequence ID" value="NZ_JAHCMY010000001.1"/>
</dbReference>
<name>A0AAP2CGB0_9BACT</name>
<evidence type="ECO:0000313" key="2">
    <source>
        <dbReference type="Proteomes" id="UP001319104"/>
    </source>
</evidence>
<proteinExistence type="predicted"/>
<sequence length="375" mass="43182">MKKPVRKYPKIPLRVIPFILSCLFLLCISKLFAQDQTFIAVDIPQVDWQPKGYVLEGFTDERTNQELGQIFISPSYVQLGRLERSVSDILGQLAPSPQIADHNNMVFGRVMDLRVEEKVISSNVVEGKIHLSYAFEQLKNDRFSHLLDYQGGVTYKRSIHRTDLIGSALGKALVAGLSHFNDWMEAEIQSNPSFSTQLHLSIENYEANEVGDTLFYHPDRPLTWEDFKDRPRSGSRFAASIFPSFSIDGDTELIDGELVLNMKLKVYMLKNASWVSADSKNAYGLNHEQRHFDLVKIVGERFRNRLLIMGLDPEDYESEINFEYLEAFREMNRLQAAYDEATSHGRNKQAQAQWDKLIDEILASQAWYKVDEFLR</sequence>
<evidence type="ECO:0008006" key="3">
    <source>
        <dbReference type="Google" id="ProtNLM"/>
    </source>
</evidence>